<organism evidence="1 2">
    <name type="scientific">Pontibacter rugosus</name>
    <dbReference type="NCBI Taxonomy" id="1745966"/>
    <lineage>
        <taxon>Bacteria</taxon>
        <taxon>Pseudomonadati</taxon>
        <taxon>Bacteroidota</taxon>
        <taxon>Cytophagia</taxon>
        <taxon>Cytophagales</taxon>
        <taxon>Hymenobacteraceae</taxon>
        <taxon>Pontibacter</taxon>
    </lineage>
</organism>
<proteinExistence type="predicted"/>
<dbReference type="EMBL" id="JBHTLD010000248">
    <property type="protein sequence ID" value="MFD1188310.1"/>
    <property type="molecule type" value="Genomic_DNA"/>
</dbReference>
<evidence type="ECO:0000313" key="2">
    <source>
        <dbReference type="Proteomes" id="UP001597094"/>
    </source>
</evidence>
<name>A0ABW3SUQ4_9BACT</name>
<gene>
    <name evidence="1" type="ORF">ACFQ2O_19015</name>
</gene>
<accession>A0ABW3SUQ4</accession>
<keyword evidence="2" id="KW-1185">Reference proteome</keyword>
<sequence>MMICLSDTATILEIATIAKQAKPVNFSYFLFNLVSELSILQNPLAPPAVSFGKTPAEKHNFTVATLFLVKDLEF</sequence>
<reference evidence="2" key="1">
    <citation type="journal article" date="2019" name="Int. J. Syst. Evol. Microbiol.">
        <title>The Global Catalogue of Microorganisms (GCM) 10K type strain sequencing project: providing services to taxonomists for standard genome sequencing and annotation.</title>
        <authorList>
            <consortium name="The Broad Institute Genomics Platform"/>
            <consortium name="The Broad Institute Genome Sequencing Center for Infectious Disease"/>
            <person name="Wu L."/>
            <person name="Ma J."/>
        </authorList>
    </citation>
    <scope>NUCLEOTIDE SEQUENCE [LARGE SCALE GENOMIC DNA]</scope>
    <source>
        <strain evidence="2">JCM 31319</strain>
    </source>
</reference>
<evidence type="ECO:0000313" key="1">
    <source>
        <dbReference type="EMBL" id="MFD1188310.1"/>
    </source>
</evidence>
<comment type="caution">
    <text evidence="1">The sequence shown here is derived from an EMBL/GenBank/DDBJ whole genome shotgun (WGS) entry which is preliminary data.</text>
</comment>
<dbReference type="Proteomes" id="UP001597094">
    <property type="component" value="Unassembled WGS sequence"/>
</dbReference>
<protein>
    <submittedName>
        <fullName evidence="1">Uncharacterized protein</fullName>
    </submittedName>
</protein>
<dbReference type="RefSeq" id="WP_377531695.1">
    <property type="nucleotide sequence ID" value="NZ_JBHTLD010000248.1"/>
</dbReference>